<sequence>MTDNRESAIAYFISITRCLRDDAIQCLQKHNWRLDQSLNLFFEHEHNQIKSNIHSKRIDAPYQQYENKLNARAFDLVPLSSRSSPKTIIIPTMIEFQRFIELFHTDTINLLENSTKMMNLAMKYATCKQTTIPLNQIEHWKIHLKVDYTRLQTLLDNDMCAPTFLNLIYIHRFIELFHTDTINLLENSTKMMNLAMKYATCKQTTIPLNQIEHWKIHLKVDYTRLQTLLDNDMCAPLVWIEHFEHLLNGNICQLFDCDYMFNIIDYKTKVESFS</sequence>
<dbReference type="AlphaFoldDB" id="A0A814Z9S8"/>
<evidence type="ECO:0000313" key="2">
    <source>
        <dbReference type="Proteomes" id="UP000663845"/>
    </source>
</evidence>
<organism evidence="1 2">
    <name type="scientific">Adineta steineri</name>
    <dbReference type="NCBI Taxonomy" id="433720"/>
    <lineage>
        <taxon>Eukaryota</taxon>
        <taxon>Metazoa</taxon>
        <taxon>Spiralia</taxon>
        <taxon>Gnathifera</taxon>
        <taxon>Rotifera</taxon>
        <taxon>Eurotatoria</taxon>
        <taxon>Bdelloidea</taxon>
        <taxon>Adinetida</taxon>
        <taxon>Adinetidae</taxon>
        <taxon>Adineta</taxon>
    </lineage>
</organism>
<dbReference type="EMBL" id="CAJNOG010000434">
    <property type="protein sequence ID" value="CAF1239986.1"/>
    <property type="molecule type" value="Genomic_DNA"/>
</dbReference>
<accession>A0A814Z9S8</accession>
<proteinExistence type="predicted"/>
<dbReference type="Pfam" id="PF14555">
    <property type="entry name" value="UBA_4"/>
    <property type="match status" value="1"/>
</dbReference>
<reference evidence="1" key="1">
    <citation type="submission" date="2021-02" db="EMBL/GenBank/DDBJ databases">
        <authorList>
            <person name="Nowell W R."/>
        </authorList>
    </citation>
    <scope>NUCLEOTIDE SEQUENCE</scope>
</reference>
<protein>
    <submittedName>
        <fullName evidence="1">Uncharacterized protein</fullName>
    </submittedName>
</protein>
<comment type="caution">
    <text evidence="1">The sequence shown here is derived from an EMBL/GenBank/DDBJ whole genome shotgun (WGS) entry which is preliminary data.</text>
</comment>
<name>A0A814Z9S8_9BILA</name>
<evidence type="ECO:0000313" key="1">
    <source>
        <dbReference type="EMBL" id="CAF1239986.1"/>
    </source>
</evidence>
<dbReference type="InterPro" id="IPR009060">
    <property type="entry name" value="UBA-like_sf"/>
</dbReference>
<gene>
    <name evidence="1" type="ORF">JYZ213_LOCUS29018</name>
</gene>
<dbReference type="Gene3D" id="1.10.8.10">
    <property type="entry name" value="DNA helicase RuvA subunit, C-terminal domain"/>
    <property type="match status" value="1"/>
</dbReference>
<dbReference type="SUPFAM" id="SSF46934">
    <property type="entry name" value="UBA-like"/>
    <property type="match status" value="1"/>
</dbReference>
<dbReference type="CDD" id="cd14273">
    <property type="entry name" value="UBA_TAP-C_like"/>
    <property type="match status" value="1"/>
</dbReference>
<dbReference type="Proteomes" id="UP000663845">
    <property type="component" value="Unassembled WGS sequence"/>
</dbReference>